<comment type="caution">
    <text evidence="1">The sequence shown here is derived from an EMBL/GenBank/DDBJ whole genome shotgun (WGS) entry which is preliminary data.</text>
</comment>
<name>A0AAW7KLW7_ENTFL</name>
<organism evidence="1 2">
    <name type="scientific">Enterococcus faecalis</name>
    <name type="common">Streptococcus faecalis</name>
    <dbReference type="NCBI Taxonomy" id="1351"/>
    <lineage>
        <taxon>Bacteria</taxon>
        <taxon>Bacillati</taxon>
        <taxon>Bacillota</taxon>
        <taxon>Bacilli</taxon>
        <taxon>Lactobacillales</taxon>
        <taxon>Enterococcaceae</taxon>
        <taxon>Enterococcus</taxon>
    </lineage>
</organism>
<dbReference type="Proteomes" id="UP001173174">
    <property type="component" value="Unassembled WGS sequence"/>
</dbReference>
<reference evidence="1" key="2">
    <citation type="submission" date="2023-03" db="EMBL/GenBank/DDBJ databases">
        <authorList>
            <person name="Zajac M."/>
            <person name="Kwit R."/>
            <person name="Wasyl D."/>
        </authorList>
    </citation>
    <scope>NUCLEOTIDE SEQUENCE</scope>
    <source>
        <strain evidence="1">691B_2</strain>
    </source>
</reference>
<feature type="non-terminal residue" evidence="1">
    <location>
        <position position="1"/>
    </location>
</feature>
<dbReference type="AlphaFoldDB" id="A0AAW7KLW7"/>
<evidence type="ECO:0000313" key="2">
    <source>
        <dbReference type="Proteomes" id="UP001173174"/>
    </source>
</evidence>
<evidence type="ECO:0000313" key="1">
    <source>
        <dbReference type="EMBL" id="MDN3194034.1"/>
    </source>
</evidence>
<protein>
    <submittedName>
        <fullName evidence="1">GTP cyclohydrolase I FolE</fullName>
    </submittedName>
</protein>
<sequence length="29" mass="3551">TPQSSTKTFQFTGLFKEQEWKNQFLMEIR</sequence>
<dbReference type="EMBL" id="JAREWH010000132">
    <property type="protein sequence ID" value="MDN3194034.1"/>
    <property type="molecule type" value="Genomic_DNA"/>
</dbReference>
<reference evidence="1" key="1">
    <citation type="journal article" date="2023" name="Pathogens">
        <title>Prevalence of Enterococcus spp. and the Whole-Genome Characteristics of Enterococcus faecium and Enterococcus faecalis Strains Isolated from Free-Living Birds in Poland.</title>
        <authorList>
            <person name="Kwit R."/>
            <person name="Zajac M."/>
            <person name="Smialowska-Weglinska A."/>
            <person name="Skarzynska M."/>
            <person name="Bomba A."/>
            <person name="Lalak A."/>
            <person name="Skrzypiec E."/>
            <person name="Wojdat D."/>
            <person name="Koza W."/>
            <person name="Mikos-Wojewoda E."/>
            <person name="Pasim P."/>
            <person name="Skora M."/>
            <person name="Polak M."/>
            <person name="Wiacek J."/>
            <person name="Wasyl D."/>
        </authorList>
    </citation>
    <scope>NUCLEOTIDE SEQUENCE</scope>
    <source>
        <strain evidence="1">691B_2</strain>
    </source>
</reference>
<accession>A0AAW7KLW7</accession>
<proteinExistence type="predicted"/>
<gene>
    <name evidence="1" type="ORF">P0E79_16340</name>
</gene>